<feature type="transmembrane region" description="Helical" evidence="3">
    <location>
        <begin position="293"/>
        <end position="313"/>
    </location>
</feature>
<feature type="transmembrane region" description="Helical" evidence="3">
    <location>
        <begin position="1052"/>
        <end position="1072"/>
    </location>
</feature>
<feature type="transmembrane region" description="Helical" evidence="3">
    <location>
        <begin position="346"/>
        <end position="364"/>
    </location>
</feature>
<feature type="transmembrane region" description="Helical" evidence="3">
    <location>
        <begin position="1191"/>
        <end position="1212"/>
    </location>
</feature>
<feature type="transmembrane region" description="Helical" evidence="3">
    <location>
        <begin position="319"/>
        <end position="341"/>
    </location>
</feature>
<feature type="region of interest" description="Disordered" evidence="2">
    <location>
        <begin position="42"/>
        <end position="61"/>
    </location>
</feature>
<feature type="transmembrane region" description="Helical" evidence="3">
    <location>
        <begin position="844"/>
        <end position="867"/>
    </location>
</feature>
<evidence type="ECO:0008006" key="6">
    <source>
        <dbReference type="Google" id="ProtNLM"/>
    </source>
</evidence>
<feature type="transmembrane region" description="Helical" evidence="3">
    <location>
        <begin position="1153"/>
        <end position="1171"/>
    </location>
</feature>
<reference evidence="4 5" key="1">
    <citation type="submission" date="2014-12" db="EMBL/GenBank/DDBJ databases">
        <title>16Stimator: statistical estimation of ribosomal gene copy numbers from draft genome assemblies.</title>
        <authorList>
            <person name="Perisin M.A."/>
            <person name="Vetter M."/>
            <person name="Gilbert J.A."/>
            <person name="Bergelson J."/>
        </authorList>
    </citation>
    <scope>NUCLEOTIDE SEQUENCE [LARGE SCALE GENOMIC DNA]</scope>
    <source>
        <strain evidence="4 5">MEDvA23</strain>
    </source>
</reference>
<protein>
    <recommendedName>
        <fullName evidence="6">DUF2339 domain-containing protein</fullName>
    </recommendedName>
</protein>
<gene>
    <name evidence="4" type="ORF">RT97_29830</name>
</gene>
<keyword evidence="3" id="KW-1133">Transmembrane helix</keyword>
<comment type="caution">
    <text evidence="4">The sequence shown here is derived from an EMBL/GenBank/DDBJ whole genome shotgun (WGS) entry which is preliminary data.</text>
</comment>
<dbReference type="Proteomes" id="UP000032067">
    <property type="component" value="Unassembled WGS sequence"/>
</dbReference>
<evidence type="ECO:0000313" key="5">
    <source>
        <dbReference type="Proteomes" id="UP000032067"/>
    </source>
</evidence>
<dbReference type="InterPro" id="IPR019286">
    <property type="entry name" value="DUF2339_TM"/>
</dbReference>
<feature type="region of interest" description="Disordered" evidence="2">
    <location>
        <begin position="168"/>
        <end position="219"/>
    </location>
</feature>
<feature type="transmembrane region" description="Helical" evidence="3">
    <location>
        <begin position="231"/>
        <end position="255"/>
    </location>
</feature>
<feature type="transmembrane region" description="Helical" evidence="3">
    <location>
        <begin position="394"/>
        <end position="411"/>
    </location>
</feature>
<feature type="transmembrane region" description="Helical" evidence="3">
    <location>
        <begin position="267"/>
        <end position="286"/>
    </location>
</feature>
<feature type="transmembrane region" description="Helical" evidence="3">
    <location>
        <begin position="1084"/>
        <end position="1102"/>
    </location>
</feature>
<feature type="transmembrane region" description="Helical" evidence="3">
    <location>
        <begin position="959"/>
        <end position="976"/>
    </location>
</feature>
<feature type="compositionally biased region" description="Pro residues" evidence="2">
    <location>
        <begin position="184"/>
        <end position="199"/>
    </location>
</feature>
<feature type="transmembrane region" description="Helical" evidence="3">
    <location>
        <begin position="524"/>
        <end position="543"/>
    </location>
</feature>
<feature type="transmembrane region" description="Helical" evidence="3">
    <location>
        <begin position="761"/>
        <end position="781"/>
    </location>
</feature>
<feature type="transmembrane region" description="Helical" evidence="3">
    <location>
        <begin position="813"/>
        <end position="832"/>
    </location>
</feature>
<sequence>MWFIGMIAGLFIGAIFESVPVALVLALVGAFAFSKLFGKKKKDEPRRTEAEGGLPDGRVVGTPAATAAPAGGVLKLQQRVSELEARVSQLERRLAQGAGEVVSPAAANAPVGDLATSMASTPVAVSPSLPLGQPAAARAAEMTRPHIATMQVPRPVVVAKEPVAEAPATPAEPVAPAADETAAPRPPAPVAAPTPPVAVPPLVRRAPPPPPPPPPPPVPLRDRLPAPIANLIFGGNMLVKLGVLILFLGLAFLLRYTAERVTVPIELRYAAVALVGAGLLVLGWLLRHKRAGYALILQGAGIGVFYLTTLAAMKLSGLLPASVGFAFLFGVAVLSAALAVLQNAPLLAIVAALEGFAAPVLASTGSNQPVGLFTYLLVLDVGIVLIAWFKAWRVLNLIGFVGTFTLAAGWAHKYYTDDQYGIVQPFLVVFFLLFTAIGLFFARRTLFDAPVQPAQPLATRALDTLRRAGRVDSSLVFGTPMVAFGMQYLLMRPWEYGAAFSAMALAAFYLVMGRLVFATQPKGLALLAEAYAIVGVIFGTLAIPLGLEGQWTGAAWAVEAAGMYWLGARQGRVYARAFSFLVFAGAVWKLLEATQVDGAAGHPLLQGSVIGPLLVAVSAFAMWVMHRRAKLDEGDGLEAIVGSALPWLGMAALTLLLWQWFTPLWAAAATAVLASVTFAVAVRFALLPLAHVSFGMQALAVAGFIATLHRAGDGLDARQALESGWQGAAAACLIALSVLGSAAWSMLQAHRAALARGVQPVWSVGNVVGVIAGVGLLHLAMLFQVSLTQAALLWPLTAVVVLWVALRMAHLPLAAFAGVLHAVSAILFIVLAEMGGDMRVLRPAFGHLGFWTPVVLGLTALLAGDWLRDEARPRAGEPTGATRKRWVNAWCANPVVLWVPVTWGLGWWLFGMLDESVRVLNLHALTGHVPATVMAVVLVTSVLSALVAHRRDWSQLGQATIATLPGFGLIAAYGIAGGPTPFYVPSSALGWIAWPLALAWHLRLLRAQKRWFDASALTPFHVAGFWLFLLLAARECQWQLGRVGAEWSSWQLLGWAIVPALVLWALRSRVLLQRWPLVEYRSAYLEFAATPVAAYLLAWVWVTNAVSPGDAAPLPYVPLLNPLELAQWLVLFALVLWWRALPDGSFARVQPMVAKGAVGFTGLALLTGMVLRACHHYAGVEWRFDALYASWLTQAALSITWAICGVVAMVLGHGRRVRTLWIAGAALLGVVVLKLFFVELADRGGLFRIVSFIAVGALLLLVGYFAPVPPKKEDAEPKEQKAPAEGGAA</sequence>
<evidence type="ECO:0000256" key="2">
    <source>
        <dbReference type="SAM" id="MobiDB-lite"/>
    </source>
</evidence>
<dbReference type="PANTHER" id="PTHR38434">
    <property type="entry name" value="BLL2549 PROTEIN"/>
    <property type="match status" value="1"/>
</dbReference>
<feature type="transmembrane region" description="Helical" evidence="3">
    <location>
        <begin position="1219"/>
        <end position="1237"/>
    </location>
</feature>
<accession>A0A0D0LCL2</accession>
<feature type="transmembrane region" description="Helical" evidence="3">
    <location>
        <begin position="1249"/>
        <end position="1268"/>
    </location>
</feature>
<feature type="transmembrane region" description="Helical" evidence="3">
    <location>
        <begin position="929"/>
        <end position="947"/>
    </location>
</feature>
<feature type="compositionally biased region" description="Low complexity" evidence="2">
    <location>
        <begin position="168"/>
        <end position="183"/>
    </location>
</feature>
<name>A0A0D0LCL2_VARPD</name>
<keyword evidence="3" id="KW-0472">Membrane</keyword>
<evidence type="ECO:0000256" key="1">
    <source>
        <dbReference type="SAM" id="Coils"/>
    </source>
</evidence>
<feature type="transmembrane region" description="Helical" evidence="3">
    <location>
        <begin position="573"/>
        <end position="591"/>
    </location>
</feature>
<feature type="transmembrane region" description="Helical" evidence="3">
    <location>
        <begin position="637"/>
        <end position="658"/>
    </location>
</feature>
<feature type="transmembrane region" description="Helical" evidence="3">
    <location>
        <begin position="603"/>
        <end position="625"/>
    </location>
</feature>
<dbReference type="RefSeq" id="WP_042582476.1">
    <property type="nucleotide sequence ID" value="NZ_JXQQ01000119.1"/>
</dbReference>
<feature type="transmembrane region" description="Helical" evidence="3">
    <location>
        <begin position="728"/>
        <end position="749"/>
    </location>
</feature>
<feature type="transmembrane region" description="Helical" evidence="3">
    <location>
        <begin position="6"/>
        <end position="33"/>
    </location>
</feature>
<feature type="transmembrane region" description="Helical" evidence="3">
    <location>
        <begin position="496"/>
        <end position="517"/>
    </location>
</feature>
<feature type="transmembrane region" description="Helical" evidence="3">
    <location>
        <begin position="1014"/>
        <end position="1032"/>
    </location>
</feature>
<feature type="compositionally biased region" description="Pro residues" evidence="2">
    <location>
        <begin position="206"/>
        <end position="219"/>
    </location>
</feature>
<evidence type="ECO:0000313" key="4">
    <source>
        <dbReference type="EMBL" id="KIQ17786.1"/>
    </source>
</evidence>
<feature type="transmembrane region" description="Helical" evidence="3">
    <location>
        <begin position="887"/>
        <end position="909"/>
    </location>
</feature>
<feature type="transmembrane region" description="Helical" evidence="3">
    <location>
        <begin position="787"/>
        <end position="806"/>
    </location>
</feature>
<dbReference type="OrthoDB" id="207428at2"/>
<dbReference type="SUPFAM" id="SSF101447">
    <property type="entry name" value="Formin homology 2 domain (FH2 domain)"/>
    <property type="match status" value="1"/>
</dbReference>
<feature type="transmembrane region" description="Helical" evidence="3">
    <location>
        <begin position="474"/>
        <end position="490"/>
    </location>
</feature>
<keyword evidence="1" id="KW-0175">Coiled coil</keyword>
<feature type="compositionally biased region" description="Basic and acidic residues" evidence="2">
    <location>
        <begin position="1270"/>
        <end position="1282"/>
    </location>
</feature>
<feature type="transmembrane region" description="Helical" evidence="3">
    <location>
        <begin position="664"/>
        <end position="682"/>
    </location>
</feature>
<keyword evidence="3" id="KW-0812">Transmembrane</keyword>
<feature type="transmembrane region" description="Helical" evidence="3">
    <location>
        <begin position="982"/>
        <end position="1002"/>
    </location>
</feature>
<dbReference type="PANTHER" id="PTHR38434:SF1">
    <property type="entry name" value="BLL2549 PROTEIN"/>
    <property type="match status" value="1"/>
</dbReference>
<feature type="transmembrane region" description="Helical" evidence="3">
    <location>
        <begin position="423"/>
        <end position="442"/>
    </location>
</feature>
<feature type="region of interest" description="Disordered" evidence="2">
    <location>
        <begin position="1270"/>
        <end position="1289"/>
    </location>
</feature>
<dbReference type="Pfam" id="PF10101">
    <property type="entry name" value="DUF2339"/>
    <property type="match status" value="1"/>
</dbReference>
<evidence type="ECO:0000256" key="3">
    <source>
        <dbReference type="SAM" id="Phobius"/>
    </source>
</evidence>
<feature type="coiled-coil region" evidence="1">
    <location>
        <begin position="73"/>
        <end position="100"/>
    </location>
</feature>
<dbReference type="EMBL" id="JXQQ01000119">
    <property type="protein sequence ID" value="KIQ17786.1"/>
    <property type="molecule type" value="Genomic_DNA"/>
</dbReference>
<feature type="transmembrane region" description="Helical" evidence="3">
    <location>
        <begin position="1122"/>
        <end position="1141"/>
    </location>
</feature>
<proteinExistence type="predicted"/>
<organism evidence="4 5">
    <name type="scientific">Variovorax paradoxus</name>
    <dbReference type="NCBI Taxonomy" id="34073"/>
    <lineage>
        <taxon>Bacteria</taxon>
        <taxon>Pseudomonadati</taxon>
        <taxon>Pseudomonadota</taxon>
        <taxon>Betaproteobacteria</taxon>
        <taxon>Burkholderiales</taxon>
        <taxon>Comamonadaceae</taxon>
        <taxon>Variovorax</taxon>
    </lineage>
</organism>
<feature type="transmembrane region" description="Helical" evidence="3">
    <location>
        <begin position="370"/>
        <end position="389"/>
    </location>
</feature>